<reference evidence="2" key="1">
    <citation type="submission" date="2017-02" db="EMBL/GenBank/DDBJ databases">
        <authorList>
            <person name="Varghese N."/>
            <person name="Submissions S."/>
        </authorList>
    </citation>
    <scope>NUCLEOTIDE SEQUENCE [LARGE SCALE GENOMIC DNA]</scope>
    <source>
        <strain evidence="2">ATCC 27094</strain>
    </source>
</reference>
<evidence type="ECO:0000313" key="2">
    <source>
        <dbReference type="Proteomes" id="UP000190092"/>
    </source>
</evidence>
<gene>
    <name evidence="1" type="ORF">SAMN02745126_01387</name>
</gene>
<dbReference type="RefSeq" id="WP_085933022.1">
    <property type="nucleotide sequence ID" value="NZ_FUWJ01000001.1"/>
</dbReference>
<name>A0A1T4L788_9HYPH</name>
<dbReference type="OrthoDB" id="9808719at2"/>
<organism evidence="1 2">
    <name type="scientific">Enhydrobacter aerosaccus</name>
    <dbReference type="NCBI Taxonomy" id="225324"/>
    <lineage>
        <taxon>Bacteria</taxon>
        <taxon>Pseudomonadati</taxon>
        <taxon>Pseudomonadota</taxon>
        <taxon>Alphaproteobacteria</taxon>
        <taxon>Hyphomicrobiales</taxon>
        <taxon>Enhydrobacter</taxon>
    </lineage>
</organism>
<proteinExistence type="predicted"/>
<keyword evidence="2" id="KW-1185">Reference proteome</keyword>
<dbReference type="Proteomes" id="UP000190092">
    <property type="component" value="Unassembled WGS sequence"/>
</dbReference>
<evidence type="ECO:0000313" key="1">
    <source>
        <dbReference type="EMBL" id="SJZ50457.1"/>
    </source>
</evidence>
<dbReference type="SUPFAM" id="SSF54427">
    <property type="entry name" value="NTF2-like"/>
    <property type="match status" value="1"/>
</dbReference>
<accession>A0A1T4L788</accession>
<dbReference type="EMBL" id="FUWJ01000001">
    <property type="protein sequence ID" value="SJZ50457.1"/>
    <property type="molecule type" value="Genomic_DNA"/>
</dbReference>
<dbReference type="InterPro" id="IPR032710">
    <property type="entry name" value="NTF2-like_dom_sf"/>
</dbReference>
<dbReference type="AlphaFoldDB" id="A0A1T4L788"/>
<dbReference type="Gene3D" id="3.10.450.50">
    <property type="match status" value="1"/>
</dbReference>
<protein>
    <recommendedName>
        <fullName evidence="3">SnoaL-like domain-containing protein</fullName>
    </recommendedName>
</protein>
<dbReference type="STRING" id="225324.SAMN02745126_01387"/>
<evidence type="ECO:0008006" key="3">
    <source>
        <dbReference type="Google" id="ProtNLM"/>
    </source>
</evidence>
<sequence length="121" mass="13827">MHDIDAFVRRYITIWNEPDAHIRRQAVLALWQDDARHVARTIEAVGHAGIESRVANTYEKWVREKGNVFRLRDGVDGHHDTVKLRWEMLPASGGEVISVGFDFLVLGGDGRIRTGYQFIEA</sequence>